<comment type="caution">
    <text evidence="1">The sequence shown here is derived from an EMBL/GenBank/DDBJ whole genome shotgun (WGS) entry which is preliminary data.</text>
</comment>
<dbReference type="Proteomes" id="UP000177097">
    <property type="component" value="Unassembled WGS sequence"/>
</dbReference>
<gene>
    <name evidence="1" type="ORF">A3C17_02190</name>
</gene>
<evidence type="ECO:0000313" key="2">
    <source>
        <dbReference type="Proteomes" id="UP000177097"/>
    </source>
</evidence>
<dbReference type="STRING" id="1802389.A3C17_02190"/>
<protein>
    <recommendedName>
        <fullName evidence="3">Glycosyl transferase family 1 domain-containing protein</fullName>
    </recommendedName>
</protein>
<dbReference type="EMBL" id="MGDX01000026">
    <property type="protein sequence ID" value="OGL70722.1"/>
    <property type="molecule type" value="Genomic_DNA"/>
</dbReference>
<evidence type="ECO:0000313" key="1">
    <source>
        <dbReference type="EMBL" id="OGL70722.1"/>
    </source>
</evidence>
<reference evidence="1 2" key="1">
    <citation type="journal article" date="2016" name="Nat. Commun.">
        <title>Thousands of microbial genomes shed light on interconnected biogeochemical processes in an aquifer system.</title>
        <authorList>
            <person name="Anantharaman K."/>
            <person name="Brown C.T."/>
            <person name="Hug L.A."/>
            <person name="Sharon I."/>
            <person name="Castelle C.J."/>
            <person name="Probst A.J."/>
            <person name="Thomas B.C."/>
            <person name="Singh A."/>
            <person name="Wilkins M.J."/>
            <person name="Karaoz U."/>
            <person name="Brodie E.L."/>
            <person name="Williams K.H."/>
            <person name="Hubbard S.S."/>
            <person name="Banfield J.F."/>
        </authorList>
    </citation>
    <scope>NUCLEOTIDE SEQUENCE [LARGE SCALE GENOMIC DNA]</scope>
</reference>
<sequence length="334" mass="38321">MKKLVIWGGNDKTLERENLDSHASVTAYFLTCELRRYYDVVNVTGMDCARAILDCDNVWAVLSTFQRGFTNRLIQKGYSKLFQAIRSHVSGPLCSVYDFNYDDVPYVEDVIFSVRPPSERLTKSIRRRARNSNIRIIEMGWCADSIECSPKEKDDDALTIFIDHPPYVAGVRDCTAAYYGAIRRARKTGARFRVFVQSNLGVVEVDDTMPLDRHPYERSQKVPWQEMITRYATTDIFCLTTPQSACLSAMEAVMCGAKLYVPNDFFGRPFIPRELLTPEIPFETFRPSEARLADMLCKEASRSVVLKTRSEDLVERHSWHLAAQRIHATLNEMK</sequence>
<accession>A0A1F7TXM6</accession>
<name>A0A1F7TXM6_9BACT</name>
<proteinExistence type="predicted"/>
<evidence type="ECO:0008006" key="3">
    <source>
        <dbReference type="Google" id="ProtNLM"/>
    </source>
</evidence>
<organism evidence="1 2">
    <name type="scientific">Candidatus Uhrbacteria bacterium RIFCSPHIGHO2_02_FULL_53_13</name>
    <dbReference type="NCBI Taxonomy" id="1802389"/>
    <lineage>
        <taxon>Bacteria</taxon>
        <taxon>Candidatus Uhriibacteriota</taxon>
    </lineage>
</organism>
<dbReference type="AlphaFoldDB" id="A0A1F7TXM6"/>